<dbReference type="Pfam" id="PF15299">
    <property type="entry name" value="ALS2CR8"/>
    <property type="match status" value="2"/>
</dbReference>
<proteinExistence type="predicted"/>
<protein>
    <submittedName>
        <fullName evidence="3">P2X purinoceptor 7</fullName>
    </submittedName>
</protein>
<keyword evidence="4" id="KW-1185">Reference proteome</keyword>
<dbReference type="Pfam" id="PF20478">
    <property type="entry name" value="P2RX7_C"/>
    <property type="match status" value="1"/>
</dbReference>
<dbReference type="EMBL" id="NEDP02005408">
    <property type="protein sequence ID" value="OWF41326.1"/>
    <property type="molecule type" value="Genomic_DNA"/>
</dbReference>
<accession>A0A210PXW6</accession>
<dbReference type="PANTHER" id="PTHR47456">
    <property type="entry name" value="PHD-TYPE DOMAIN-CONTAINING PROTEIN"/>
    <property type="match status" value="1"/>
</dbReference>
<sequence length="863" mass="98349">MAESTAKRTIASAQTKTGQVREFSSDEDAYKFISDEESRTYKKYQKPQTVPNFHDNTSGCHICWDDVNNFSRCGSSLSYDGIPFIILGNEEMACIQDPCKGNRKRKLMSDGDHDYGVLEKTTCLARVKICKIIKFPQFKNKGRDTKGMRTILSEKLKELFKQETTVKEYKVFVRMPEEDEHDYTPPPEVEIEGPVKIPLNDLLKSLPKKLLGSMVKQEPIEVQDTRTDAMTITGAKEKVVQKCDIGNVQHTKGEIDLASTSPRNIAATALVSMNTVSAIPKQVSLSAMSSQTTSESQVATSSAQLFLLETQGQIPKYVMLNTTQVDVGERAPNTMTPVRTAQSAKKPRMSFNGNNDVTGAVALPARTVKPVPWRGIEGSVTVSDTCFYTQDRNVMEECIQKYEDETYSVFRCNKTTNTKVSELIEVSSLDNHRVRWCPLSEQWKPADYVPDNIPYLVLRIESRMCRFSSKLRSSKSKKLKKKEWCVSCNRPPEEQKSSTDVCTCRLRKTQKPMQKMPCPAVIAIHTIIRYSDFRADTKKKRVEMSKNLKCGLGLIQKFKMRLRQERRIYVTVPRTEVHQNHPIFKVPKLDNPCCPCHRTGTCGKCQCKLTGCLGCNNNECRYRDSEGNFKPLRQVKKKKKRMRRCKGSPYAAKSIRNIRINPDELSLNEQLNREAELEVFQENSVVLKMQQEIMGMSLENARSTLLQMLEDDPVHVESYVSPDNAPYHRVQIDTPPKWCSCTQCVEMDNSSMEMCCAQKPCLSFHPMFRSVCLRPDHLLMGILDLGLPAESFSELGNVSNAQYRRQAYRCFILWQWHNLGKGEIEVPKPPSCVVARIRWRYPSIDNHFGDTFSPESDFEEGNK</sequence>
<dbReference type="AlphaFoldDB" id="A0A210PXW6"/>
<feature type="region of interest" description="Disordered" evidence="1">
    <location>
        <begin position="1"/>
        <end position="20"/>
    </location>
</feature>
<organism evidence="3 4">
    <name type="scientific">Mizuhopecten yessoensis</name>
    <name type="common">Japanese scallop</name>
    <name type="synonym">Patinopecten yessoensis</name>
    <dbReference type="NCBI Taxonomy" id="6573"/>
    <lineage>
        <taxon>Eukaryota</taxon>
        <taxon>Metazoa</taxon>
        <taxon>Spiralia</taxon>
        <taxon>Lophotrochozoa</taxon>
        <taxon>Mollusca</taxon>
        <taxon>Bivalvia</taxon>
        <taxon>Autobranchia</taxon>
        <taxon>Pteriomorphia</taxon>
        <taxon>Pectinida</taxon>
        <taxon>Pectinoidea</taxon>
        <taxon>Pectinidae</taxon>
        <taxon>Mizuhopecten</taxon>
    </lineage>
</organism>
<reference evidence="3 4" key="1">
    <citation type="journal article" date="2017" name="Nat. Ecol. Evol.">
        <title>Scallop genome provides insights into evolution of bilaterian karyotype and development.</title>
        <authorList>
            <person name="Wang S."/>
            <person name="Zhang J."/>
            <person name="Jiao W."/>
            <person name="Li J."/>
            <person name="Xun X."/>
            <person name="Sun Y."/>
            <person name="Guo X."/>
            <person name="Huan P."/>
            <person name="Dong B."/>
            <person name="Zhang L."/>
            <person name="Hu X."/>
            <person name="Sun X."/>
            <person name="Wang J."/>
            <person name="Zhao C."/>
            <person name="Wang Y."/>
            <person name="Wang D."/>
            <person name="Huang X."/>
            <person name="Wang R."/>
            <person name="Lv J."/>
            <person name="Li Y."/>
            <person name="Zhang Z."/>
            <person name="Liu B."/>
            <person name="Lu W."/>
            <person name="Hui Y."/>
            <person name="Liang J."/>
            <person name="Zhou Z."/>
            <person name="Hou R."/>
            <person name="Li X."/>
            <person name="Liu Y."/>
            <person name="Li H."/>
            <person name="Ning X."/>
            <person name="Lin Y."/>
            <person name="Zhao L."/>
            <person name="Xing Q."/>
            <person name="Dou J."/>
            <person name="Li Y."/>
            <person name="Mao J."/>
            <person name="Guo H."/>
            <person name="Dou H."/>
            <person name="Li T."/>
            <person name="Mu C."/>
            <person name="Jiang W."/>
            <person name="Fu Q."/>
            <person name="Fu X."/>
            <person name="Miao Y."/>
            <person name="Liu J."/>
            <person name="Yu Q."/>
            <person name="Li R."/>
            <person name="Liao H."/>
            <person name="Li X."/>
            <person name="Kong Y."/>
            <person name="Jiang Z."/>
            <person name="Chourrout D."/>
            <person name="Li R."/>
            <person name="Bao Z."/>
        </authorList>
    </citation>
    <scope>NUCLEOTIDE SEQUENCE [LARGE SCALE GENOMIC DNA]</scope>
    <source>
        <strain evidence="3 4">PY_sf001</strain>
    </source>
</reference>
<dbReference type="InterPro" id="IPR046815">
    <property type="entry name" value="P2RX7_C"/>
</dbReference>
<dbReference type="OrthoDB" id="6113703at2759"/>
<evidence type="ECO:0000259" key="2">
    <source>
        <dbReference type="Pfam" id="PF20478"/>
    </source>
</evidence>
<evidence type="ECO:0000256" key="1">
    <source>
        <dbReference type="SAM" id="MobiDB-lite"/>
    </source>
</evidence>
<dbReference type="PANTHER" id="PTHR47456:SF1">
    <property type="entry name" value="PHD-TYPE DOMAIN-CONTAINING PROTEIN"/>
    <property type="match status" value="1"/>
</dbReference>
<dbReference type="InterPro" id="IPR029309">
    <property type="entry name" value="CaRF"/>
</dbReference>
<evidence type="ECO:0000313" key="4">
    <source>
        <dbReference type="Proteomes" id="UP000242188"/>
    </source>
</evidence>
<feature type="domain" description="P2X purinoreceptor 7 intracellular" evidence="2">
    <location>
        <begin position="721"/>
        <end position="848"/>
    </location>
</feature>
<evidence type="ECO:0000313" key="3">
    <source>
        <dbReference type="EMBL" id="OWF41326.1"/>
    </source>
</evidence>
<dbReference type="GO" id="GO:0003700">
    <property type="term" value="F:DNA-binding transcription factor activity"/>
    <property type="evidence" value="ECO:0007669"/>
    <property type="project" value="InterPro"/>
</dbReference>
<comment type="caution">
    <text evidence="3">The sequence shown here is derived from an EMBL/GenBank/DDBJ whole genome shotgun (WGS) entry which is preliminary data.</text>
</comment>
<name>A0A210PXW6_MIZYE</name>
<dbReference type="Proteomes" id="UP000242188">
    <property type="component" value="Unassembled WGS sequence"/>
</dbReference>
<gene>
    <name evidence="3" type="ORF">KP79_PYT14843</name>
</gene>